<dbReference type="OrthoDB" id="9808719at2"/>
<name>A0A066Z7Y1_9ACTN</name>
<dbReference type="PATRIC" id="fig|1348663.4.peg.2006"/>
<evidence type="ECO:0000313" key="2">
    <source>
        <dbReference type="EMBL" id="KDN86260.1"/>
    </source>
</evidence>
<organism evidence="2 3">
    <name type="scientific">Kitasatospora cheerisanensis KCTC 2395</name>
    <dbReference type="NCBI Taxonomy" id="1348663"/>
    <lineage>
        <taxon>Bacteria</taxon>
        <taxon>Bacillati</taxon>
        <taxon>Actinomycetota</taxon>
        <taxon>Actinomycetes</taxon>
        <taxon>Kitasatosporales</taxon>
        <taxon>Streptomycetaceae</taxon>
        <taxon>Kitasatospora</taxon>
    </lineage>
</organism>
<dbReference type="EMBL" id="JNBY01000073">
    <property type="protein sequence ID" value="KDN86260.1"/>
    <property type="molecule type" value="Genomic_DNA"/>
</dbReference>
<keyword evidence="3" id="KW-1185">Reference proteome</keyword>
<dbReference type="RefSeq" id="WP_035861476.1">
    <property type="nucleotide sequence ID" value="NZ_KK853997.1"/>
</dbReference>
<reference evidence="2 3" key="1">
    <citation type="submission" date="2014-05" db="EMBL/GenBank/DDBJ databases">
        <title>Draft Genome Sequence of Kitasatospora cheerisanensis KCTC 2395.</title>
        <authorList>
            <person name="Nam D.H."/>
        </authorList>
    </citation>
    <scope>NUCLEOTIDE SEQUENCE [LARGE SCALE GENOMIC DNA]</scope>
    <source>
        <strain evidence="2 3">KCTC 2395</strain>
    </source>
</reference>
<dbReference type="Pfam" id="PF12680">
    <property type="entry name" value="SnoaL_2"/>
    <property type="match status" value="1"/>
</dbReference>
<dbReference type="AlphaFoldDB" id="A0A066Z7Y1"/>
<comment type="caution">
    <text evidence="2">The sequence shown here is derived from an EMBL/GenBank/DDBJ whole genome shotgun (WGS) entry which is preliminary data.</text>
</comment>
<accession>A0A066Z7Y1</accession>
<evidence type="ECO:0000313" key="3">
    <source>
        <dbReference type="Proteomes" id="UP000027178"/>
    </source>
</evidence>
<dbReference type="Gene3D" id="3.10.450.50">
    <property type="match status" value="1"/>
</dbReference>
<dbReference type="HOGENOM" id="CLU_125060_0_0_11"/>
<dbReference type="Proteomes" id="UP000027178">
    <property type="component" value="Unassembled WGS sequence"/>
</dbReference>
<protein>
    <submittedName>
        <fullName evidence="2">Isomerase</fullName>
    </submittedName>
</protein>
<feature type="domain" description="SnoaL-like" evidence="1">
    <location>
        <begin position="7"/>
        <end position="110"/>
    </location>
</feature>
<evidence type="ECO:0000259" key="1">
    <source>
        <dbReference type="Pfam" id="PF12680"/>
    </source>
</evidence>
<dbReference type="InterPro" id="IPR032710">
    <property type="entry name" value="NTF2-like_dom_sf"/>
</dbReference>
<proteinExistence type="predicted"/>
<dbReference type="InterPro" id="IPR037401">
    <property type="entry name" value="SnoaL-like"/>
</dbReference>
<keyword evidence="2" id="KW-0413">Isomerase</keyword>
<sequence length="121" mass="13067">MDLQNLAERYLAAWNETDPAARRKLVEDAWAADGTYTDPLVETRGHDQFDATLAAVQAQFAGLVFRLGGPVDAHHNVARFTWELAPEGAAEAIVIGFDVLTATEDGRIASVIGFLDKVPSA</sequence>
<gene>
    <name evidence="2" type="ORF">KCH_20770</name>
</gene>
<dbReference type="GO" id="GO:0016853">
    <property type="term" value="F:isomerase activity"/>
    <property type="evidence" value="ECO:0007669"/>
    <property type="project" value="UniProtKB-KW"/>
</dbReference>
<dbReference type="eggNOG" id="COG0346">
    <property type="taxonomic scope" value="Bacteria"/>
</dbReference>
<dbReference type="SUPFAM" id="SSF54427">
    <property type="entry name" value="NTF2-like"/>
    <property type="match status" value="1"/>
</dbReference>